<dbReference type="AlphaFoldDB" id="F3GCS7"/>
<proteinExistence type="predicted"/>
<comment type="caution">
    <text evidence="1">The sequence shown here is derived from an EMBL/GenBank/DDBJ whole genome shotgun (WGS) entry which is preliminary data.</text>
</comment>
<gene>
    <name evidence="1" type="ORF">PSYPI_21937</name>
</gene>
<evidence type="ECO:0000313" key="1">
    <source>
        <dbReference type="EMBL" id="EGH44877.1"/>
    </source>
</evidence>
<sequence length="115" mass="12871">MALRCRIERFDLPGDIPDFQHGVVFDRMQGVGLQPLLECFSFGGGTVLCMQAHAPMRSGIGDRVVFCIAEKRVAHGRSGLYLRRILPFDFRQREHLQAIAHQGAAFFLVNASCSH</sequence>
<dbReference type="BioCyc" id="PSYR629263:G11X0-3793-MONOMER"/>
<evidence type="ECO:0000313" key="2">
    <source>
        <dbReference type="Proteomes" id="UP000004986"/>
    </source>
</evidence>
<protein>
    <submittedName>
        <fullName evidence="1">Uncharacterized protein</fullName>
    </submittedName>
</protein>
<accession>F3GCS7</accession>
<dbReference type="Proteomes" id="UP000004986">
    <property type="component" value="Unassembled WGS sequence"/>
</dbReference>
<dbReference type="EMBL" id="AEAI01001106">
    <property type="protein sequence ID" value="EGH44877.1"/>
    <property type="molecule type" value="Genomic_DNA"/>
</dbReference>
<organism evidence="1 2">
    <name type="scientific">Pseudomonas syringae pv. pisi str. 1704B</name>
    <dbReference type="NCBI Taxonomy" id="629263"/>
    <lineage>
        <taxon>Bacteria</taxon>
        <taxon>Pseudomonadati</taxon>
        <taxon>Pseudomonadota</taxon>
        <taxon>Gammaproteobacteria</taxon>
        <taxon>Pseudomonadales</taxon>
        <taxon>Pseudomonadaceae</taxon>
        <taxon>Pseudomonas</taxon>
        <taxon>Pseudomonas syringae</taxon>
    </lineage>
</organism>
<name>F3GCS7_PSESJ</name>
<reference evidence="1 2" key="1">
    <citation type="journal article" date="2011" name="PLoS Pathog.">
        <title>Dynamic evolution of pathogenicity revealed by sequencing and comparative genomics of 19 Pseudomonas syringae isolates.</title>
        <authorList>
            <person name="Baltrus D.A."/>
            <person name="Nishimura M.T."/>
            <person name="Romanchuk A."/>
            <person name="Chang J.H."/>
            <person name="Mukhtar M.S."/>
            <person name="Cherkis K."/>
            <person name="Roach J."/>
            <person name="Grant S.R."/>
            <person name="Jones C.D."/>
            <person name="Dangl J.L."/>
        </authorList>
    </citation>
    <scope>NUCLEOTIDE SEQUENCE [LARGE SCALE GENOMIC DNA]</scope>
    <source>
        <strain evidence="1 2">1704B</strain>
    </source>
</reference>
<dbReference type="HOGENOM" id="CLU_2106931_0_0_6"/>
<keyword evidence="2" id="KW-1185">Reference proteome</keyword>